<keyword evidence="13" id="KW-0998">Cell outer membrane</keyword>
<evidence type="ECO:0000256" key="1">
    <source>
        <dbReference type="ARBA" id="ARBA00004571"/>
    </source>
</evidence>
<keyword evidence="14" id="KW-0449">Lipoprotein</keyword>
<protein>
    <submittedName>
        <fullName evidence="19">Polysaccharide biosynthesis protein</fullName>
    </submittedName>
</protein>
<evidence type="ECO:0000259" key="17">
    <source>
        <dbReference type="Pfam" id="PF18412"/>
    </source>
</evidence>
<dbReference type="GO" id="GO:0015159">
    <property type="term" value="F:polysaccharide transmembrane transporter activity"/>
    <property type="evidence" value="ECO:0007669"/>
    <property type="project" value="InterPro"/>
</dbReference>
<keyword evidence="9" id="KW-0406">Ion transport</keyword>
<evidence type="ECO:0000256" key="5">
    <source>
        <dbReference type="ARBA" id="ARBA00022597"/>
    </source>
</evidence>
<evidence type="ECO:0000256" key="14">
    <source>
        <dbReference type="ARBA" id="ARBA00023288"/>
    </source>
</evidence>
<feature type="signal peptide" evidence="15">
    <location>
        <begin position="1"/>
        <end position="15"/>
    </location>
</feature>
<dbReference type="Pfam" id="PF02563">
    <property type="entry name" value="Poly_export"/>
    <property type="match status" value="1"/>
</dbReference>
<dbReference type="Gene3D" id="3.30.1950.10">
    <property type="entry name" value="wza like domain"/>
    <property type="match status" value="1"/>
</dbReference>
<dbReference type="NCBIfam" id="NF011658">
    <property type="entry name" value="PRK15078.1"/>
    <property type="match status" value="1"/>
</dbReference>
<evidence type="ECO:0000256" key="15">
    <source>
        <dbReference type="SAM" id="SignalP"/>
    </source>
</evidence>
<reference evidence="22" key="2">
    <citation type="submission" date="2019-06" db="EMBL/GenBank/DDBJ databases">
        <title>Co-occurence of chitin degradation, pigmentation and bioactivity in marine Pseudoalteromonas.</title>
        <authorList>
            <person name="Sonnenschein E.C."/>
            <person name="Bech P.K."/>
        </authorList>
    </citation>
    <scope>NUCLEOTIDE SEQUENCE [LARGE SCALE GENOMIC DNA]</scope>
    <source>
        <strain evidence="22">S3790</strain>
    </source>
</reference>
<feature type="domain" description="SLBB" evidence="18">
    <location>
        <begin position="256"/>
        <end position="343"/>
    </location>
</feature>
<dbReference type="Gene3D" id="1.20.5.70">
    <property type="match status" value="1"/>
</dbReference>
<dbReference type="Gene3D" id="3.10.560.10">
    <property type="entry name" value="Outer membrane lipoprotein wza domain like"/>
    <property type="match status" value="2"/>
</dbReference>
<feature type="chain" id="PRO_5024275603" evidence="15">
    <location>
        <begin position="16"/>
        <end position="374"/>
    </location>
</feature>
<dbReference type="PROSITE" id="PS51257">
    <property type="entry name" value="PROKAR_LIPOPROTEIN"/>
    <property type="match status" value="1"/>
</dbReference>
<dbReference type="GO" id="GO:0009279">
    <property type="term" value="C:cell outer membrane"/>
    <property type="evidence" value="ECO:0007669"/>
    <property type="project" value="UniProtKB-SubCell"/>
</dbReference>
<dbReference type="EMBL" id="PNBW01000033">
    <property type="protein sequence ID" value="TMO75970.1"/>
    <property type="molecule type" value="Genomic_DNA"/>
</dbReference>
<dbReference type="InterPro" id="IPR049712">
    <property type="entry name" value="Poly_export"/>
</dbReference>
<dbReference type="InterPro" id="IPR040716">
    <property type="entry name" value="Wza_C"/>
</dbReference>
<keyword evidence="5" id="KW-0762">Sugar transport</keyword>
<evidence type="ECO:0000259" key="16">
    <source>
        <dbReference type="Pfam" id="PF02563"/>
    </source>
</evidence>
<comment type="caution">
    <text evidence="19">The sequence shown here is derived from an EMBL/GenBank/DDBJ whole genome shotgun (WGS) entry which is preliminary data.</text>
</comment>
<comment type="subcellular location">
    <subcellularLocation>
        <location evidence="1">Cell outer membrane</location>
        <topology evidence="1">Multi-pass membrane protein</topology>
    </subcellularLocation>
</comment>
<keyword evidence="7 15" id="KW-0732">Signal</keyword>
<sequence>MAKCCIKLLSSLALISLSGCNIIPGSHFEGLSGGQDYNNAQQELEHVNVKMIDSHLISKQKENLQQSTLATQKLPSQGVDVTGYEYKLGIGDVLSVGVWDHPELTIPAAVQRTAEFDGFRVQADGSLNFAYAPGIKAAGQTVNQVRAELVKRLSRVIEDPQVDVKVVGFKSQRTYVTGEVNKPGVYAITETPLTLIDAVSQAGGLTDNADWQQVSFTRGDVTENIELNAFYASGDISQNRLLQHGDIIHISRNDKQNVFVLGDVKRAGTVQVTRYGLNLAQALSETGGLNETTANASGVFVLRKRDFERDGVLADVYQLDAKSIAALVMAEQFELQPSDIVYVTSAPLARWNRVISLLLPSLSTVDALQDIENQ</sequence>
<proteinExistence type="inferred from homology"/>
<evidence type="ECO:0000313" key="22">
    <source>
        <dbReference type="Proteomes" id="UP000307217"/>
    </source>
</evidence>
<evidence type="ECO:0000256" key="12">
    <source>
        <dbReference type="ARBA" id="ARBA00023139"/>
    </source>
</evidence>
<evidence type="ECO:0000259" key="18">
    <source>
        <dbReference type="Pfam" id="PF22461"/>
    </source>
</evidence>
<evidence type="ECO:0000313" key="19">
    <source>
        <dbReference type="EMBL" id="TMO69969.1"/>
    </source>
</evidence>
<evidence type="ECO:0000256" key="7">
    <source>
        <dbReference type="ARBA" id="ARBA00022729"/>
    </source>
</evidence>
<evidence type="ECO:0000256" key="8">
    <source>
        <dbReference type="ARBA" id="ARBA00023047"/>
    </source>
</evidence>
<evidence type="ECO:0000256" key="2">
    <source>
        <dbReference type="ARBA" id="ARBA00009450"/>
    </source>
</evidence>
<dbReference type="Proteomes" id="UP000307164">
    <property type="component" value="Unassembled WGS sequence"/>
</dbReference>
<keyword evidence="11" id="KW-0472">Membrane</keyword>
<dbReference type="Proteomes" id="UP000307217">
    <property type="component" value="Unassembled WGS sequence"/>
</dbReference>
<keyword evidence="4" id="KW-1134">Transmembrane beta strand</keyword>
<dbReference type="InterPro" id="IPR054765">
    <property type="entry name" value="SLBB_dom"/>
</dbReference>
<keyword evidence="8" id="KW-0625">Polysaccharide transport</keyword>
<reference evidence="19" key="3">
    <citation type="submission" date="2019-09" db="EMBL/GenBank/DDBJ databases">
        <title>Co-occurence of chitin degradation, pigmentation and bioactivity in marine Pseudoalteromonas.</title>
        <authorList>
            <person name="Sonnenschein E.C."/>
            <person name="Bech P.K."/>
        </authorList>
    </citation>
    <scope>NUCLEOTIDE SEQUENCE</scope>
    <source>
        <strain evidence="19">S3790</strain>
        <strain evidence="20 21">S3895</strain>
    </source>
</reference>
<keyword evidence="10" id="KW-0626">Porin</keyword>
<feature type="domain" description="SLBB" evidence="18">
    <location>
        <begin position="172"/>
        <end position="250"/>
    </location>
</feature>
<evidence type="ECO:0000313" key="21">
    <source>
        <dbReference type="Proteomes" id="UP000307164"/>
    </source>
</evidence>
<dbReference type="Pfam" id="PF18412">
    <property type="entry name" value="Wza_C"/>
    <property type="match status" value="1"/>
</dbReference>
<dbReference type="OrthoDB" id="9808421at2"/>
<dbReference type="Pfam" id="PF22461">
    <property type="entry name" value="SLBB_2"/>
    <property type="match status" value="2"/>
</dbReference>
<dbReference type="RefSeq" id="WP_138589910.1">
    <property type="nucleotide sequence ID" value="NZ_PNBW01000033.1"/>
</dbReference>
<evidence type="ECO:0000256" key="4">
    <source>
        <dbReference type="ARBA" id="ARBA00022452"/>
    </source>
</evidence>
<dbReference type="GO" id="GO:0006811">
    <property type="term" value="P:monoatomic ion transport"/>
    <property type="evidence" value="ECO:0007669"/>
    <property type="project" value="UniProtKB-KW"/>
</dbReference>
<evidence type="ECO:0000256" key="11">
    <source>
        <dbReference type="ARBA" id="ARBA00023136"/>
    </source>
</evidence>
<keyword evidence="3" id="KW-0813">Transport</keyword>
<organism evidence="19 22">
    <name type="scientific">Pseudoalteromonas aurantia</name>
    <dbReference type="NCBI Taxonomy" id="43654"/>
    <lineage>
        <taxon>Bacteria</taxon>
        <taxon>Pseudomonadati</taxon>
        <taxon>Pseudomonadota</taxon>
        <taxon>Gammaproteobacteria</taxon>
        <taxon>Alteromonadales</taxon>
        <taxon>Pseudoalteromonadaceae</taxon>
        <taxon>Pseudoalteromonas</taxon>
    </lineage>
</organism>
<keyword evidence="12" id="KW-0564">Palmitate</keyword>
<dbReference type="AlphaFoldDB" id="A0A5S3VCP6"/>
<evidence type="ECO:0000256" key="10">
    <source>
        <dbReference type="ARBA" id="ARBA00023114"/>
    </source>
</evidence>
<keyword evidence="6" id="KW-0812">Transmembrane</keyword>
<evidence type="ECO:0000256" key="6">
    <source>
        <dbReference type="ARBA" id="ARBA00022692"/>
    </source>
</evidence>
<evidence type="ECO:0000313" key="20">
    <source>
        <dbReference type="EMBL" id="TMO75970.1"/>
    </source>
</evidence>
<dbReference type="GO" id="GO:0015288">
    <property type="term" value="F:porin activity"/>
    <property type="evidence" value="ECO:0007669"/>
    <property type="project" value="UniProtKB-KW"/>
</dbReference>
<dbReference type="GO" id="GO:0046930">
    <property type="term" value="C:pore complex"/>
    <property type="evidence" value="ECO:0007669"/>
    <property type="project" value="UniProtKB-KW"/>
</dbReference>
<dbReference type="PANTHER" id="PTHR33619">
    <property type="entry name" value="POLYSACCHARIDE EXPORT PROTEIN GFCE-RELATED"/>
    <property type="match status" value="1"/>
</dbReference>
<dbReference type="PANTHER" id="PTHR33619:SF3">
    <property type="entry name" value="POLYSACCHARIDE EXPORT PROTEIN GFCE-RELATED"/>
    <property type="match status" value="1"/>
</dbReference>
<keyword evidence="21" id="KW-1185">Reference proteome</keyword>
<accession>A0A5S3VCP6</accession>
<dbReference type="EMBL" id="PNBX01000008">
    <property type="protein sequence ID" value="TMO69969.1"/>
    <property type="molecule type" value="Genomic_DNA"/>
</dbReference>
<comment type="similarity">
    <text evidence="2">Belongs to the BexD/CtrA/VexA family.</text>
</comment>
<evidence type="ECO:0000256" key="3">
    <source>
        <dbReference type="ARBA" id="ARBA00022448"/>
    </source>
</evidence>
<reference evidence="19 22" key="1">
    <citation type="submission" date="2018-01" db="EMBL/GenBank/DDBJ databases">
        <authorList>
            <person name="Paulsen S."/>
            <person name="Gram L.K."/>
        </authorList>
    </citation>
    <scope>NUCLEOTIDE SEQUENCE [LARGE SCALE GENOMIC DNA]</scope>
    <source>
        <strain evidence="19 22">S3790</strain>
        <strain evidence="20">S3895</strain>
    </source>
</reference>
<dbReference type="InterPro" id="IPR003715">
    <property type="entry name" value="Poly_export_N"/>
</dbReference>
<gene>
    <name evidence="19" type="ORF">CWC19_02960</name>
    <name evidence="20" type="ORF">CWC20_06865</name>
</gene>
<feature type="domain" description="Polysaccharide export protein N-terminal" evidence="16">
    <location>
        <begin position="83"/>
        <end position="166"/>
    </location>
</feature>
<evidence type="ECO:0000256" key="13">
    <source>
        <dbReference type="ARBA" id="ARBA00023237"/>
    </source>
</evidence>
<name>A0A5S3VCP6_9GAMM</name>
<feature type="domain" description="Outer-membrane lipoprotein Wza C-terminal" evidence="17">
    <location>
        <begin position="346"/>
        <end position="373"/>
    </location>
</feature>
<evidence type="ECO:0000256" key="9">
    <source>
        <dbReference type="ARBA" id="ARBA00023065"/>
    </source>
</evidence>